<dbReference type="PANTHER" id="PTHR36194">
    <property type="entry name" value="S-LAYER-LIKE PROTEIN"/>
    <property type="match status" value="1"/>
</dbReference>
<gene>
    <name evidence="2" type="ORF">Dcae01_02307</name>
</gene>
<name>A0ABP9UEY4_9DEIO</name>
<dbReference type="Pfam" id="PF08308">
    <property type="entry name" value="PEGA"/>
    <property type="match status" value="1"/>
</dbReference>
<protein>
    <recommendedName>
        <fullName evidence="1">PEGA domain-containing protein</fullName>
    </recommendedName>
</protein>
<proteinExistence type="predicted"/>
<dbReference type="EMBL" id="BAABQU010000028">
    <property type="protein sequence ID" value="GAA5440783.1"/>
    <property type="molecule type" value="Genomic_DNA"/>
</dbReference>
<sequence length="331" mass="33427">MVYATGMTVRGMKGQGVKGQGVKGRGAGGRGWAGLILAGLLVGCVPAPLRAQPDAQLSVSAAPATPAARPVTGEQGLYRLPGPGALRVQSDRAAFLTSVVLPATGGALVQPTVRAAAGVPVTVALPGTLGFTQVFTVASLEPLDLGGAAGARSVTEVSRAVEAAAARLPRGAYTVATTVYRVEPLGTLRVSASPAGAQVSVNGRPVGAAPVTLTDLPEGSVTVGVSLGGYQPFTQRVSVQADTTTEVAATLRPVTGTLTVRSDVPASVFVEGRAVGQTPLDLPARPGVFPVNVVPADRTLKAQNLLVRVNASRVTALVCSVTGAEYRCEIR</sequence>
<feature type="domain" description="PEGA" evidence="1">
    <location>
        <begin position="186"/>
        <end position="253"/>
    </location>
</feature>
<dbReference type="PANTHER" id="PTHR36194:SF1">
    <property type="entry name" value="S-LAYER-LIKE PROTEIN"/>
    <property type="match status" value="1"/>
</dbReference>
<dbReference type="Proteomes" id="UP001423409">
    <property type="component" value="Unassembled WGS sequence"/>
</dbReference>
<dbReference type="InterPro" id="IPR013229">
    <property type="entry name" value="PEGA"/>
</dbReference>
<reference evidence="2 3" key="1">
    <citation type="submission" date="2024-02" db="EMBL/GenBank/DDBJ databases">
        <title>Deinococcus caeni NBRC 101312.</title>
        <authorList>
            <person name="Ichikawa N."/>
            <person name="Katano-Makiyama Y."/>
            <person name="Hidaka K."/>
        </authorList>
    </citation>
    <scope>NUCLEOTIDE SEQUENCE [LARGE SCALE GENOMIC DNA]</scope>
    <source>
        <strain evidence="2 3">NBRC 101312</strain>
    </source>
</reference>
<evidence type="ECO:0000313" key="3">
    <source>
        <dbReference type="Proteomes" id="UP001423409"/>
    </source>
</evidence>
<organism evidence="2 3">
    <name type="scientific">Deinococcus caeni</name>
    <dbReference type="NCBI Taxonomy" id="569127"/>
    <lineage>
        <taxon>Bacteria</taxon>
        <taxon>Thermotogati</taxon>
        <taxon>Deinococcota</taxon>
        <taxon>Deinococci</taxon>
        <taxon>Deinococcales</taxon>
        <taxon>Deinococcaceae</taxon>
        <taxon>Deinococcus</taxon>
    </lineage>
</organism>
<keyword evidence="3" id="KW-1185">Reference proteome</keyword>
<accession>A0ABP9UEY4</accession>
<comment type="caution">
    <text evidence="2">The sequence shown here is derived from an EMBL/GenBank/DDBJ whole genome shotgun (WGS) entry which is preliminary data.</text>
</comment>
<evidence type="ECO:0000313" key="2">
    <source>
        <dbReference type="EMBL" id="GAA5440783.1"/>
    </source>
</evidence>
<evidence type="ECO:0000259" key="1">
    <source>
        <dbReference type="Pfam" id="PF08308"/>
    </source>
</evidence>